<name>A0A974PSW7_9HYPH</name>
<dbReference type="AlphaFoldDB" id="A0A974PSW7"/>
<feature type="transmembrane region" description="Helical" evidence="9">
    <location>
        <begin position="108"/>
        <end position="129"/>
    </location>
</feature>
<keyword evidence="6 9" id="KW-1133">Transmembrane helix</keyword>
<dbReference type="Gene3D" id="1.10.3720.10">
    <property type="entry name" value="MetI-like"/>
    <property type="match status" value="1"/>
</dbReference>
<evidence type="ECO:0000259" key="10">
    <source>
        <dbReference type="PROSITE" id="PS50928"/>
    </source>
</evidence>
<dbReference type="CDD" id="cd06261">
    <property type="entry name" value="TM_PBP2"/>
    <property type="match status" value="1"/>
</dbReference>
<comment type="subcellular location">
    <subcellularLocation>
        <location evidence="1 9">Cell membrane</location>
        <topology evidence="1 9">Multi-pass membrane protein</topology>
    </subcellularLocation>
</comment>
<feature type="domain" description="ABC transmembrane type-1" evidence="10">
    <location>
        <begin position="97"/>
        <end position="281"/>
    </location>
</feature>
<keyword evidence="5 9" id="KW-0812">Transmembrane</keyword>
<evidence type="ECO:0000256" key="6">
    <source>
        <dbReference type="ARBA" id="ARBA00022989"/>
    </source>
</evidence>
<dbReference type="Pfam" id="PF00528">
    <property type="entry name" value="BPD_transp_1"/>
    <property type="match status" value="1"/>
</dbReference>
<dbReference type="EMBL" id="CP063362">
    <property type="protein sequence ID" value="QRG09105.1"/>
    <property type="molecule type" value="Genomic_DNA"/>
</dbReference>
<reference evidence="11 12" key="1">
    <citation type="submission" date="2020-10" db="EMBL/GenBank/DDBJ databases">
        <title>Degradation of 1,4-Dioxane by Xanthobacter sp. YN2, via a Novel Group-2 Soluble Di-Iron Monooxygenase.</title>
        <authorList>
            <person name="Ma F."/>
            <person name="Wang Y."/>
            <person name="Yang J."/>
            <person name="Guo H."/>
            <person name="Su D."/>
            <person name="Yu L."/>
        </authorList>
    </citation>
    <scope>NUCLEOTIDE SEQUENCE [LARGE SCALE GENOMIC DNA]</scope>
    <source>
        <strain evidence="11 12">YN2</strain>
    </source>
</reference>
<evidence type="ECO:0000256" key="1">
    <source>
        <dbReference type="ARBA" id="ARBA00004651"/>
    </source>
</evidence>
<dbReference type="PANTHER" id="PTHR30151:SF38">
    <property type="entry name" value="ALIPHATIC SULFONATES TRANSPORT PERMEASE PROTEIN SSUC-RELATED"/>
    <property type="match status" value="1"/>
</dbReference>
<dbReference type="InterPro" id="IPR000515">
    <property type="entry name" value="MetI-like"/>
</dbReference>
<evidence type="ECO:0000256" key="3">
    <source>
        <dbReference type="ARBA" id="ARBA00022448"/>
    </source>
</evidence>
<comment type="similarity">
    <text evidence="2 9">Belongs to the binding-protein-dependent transport system permease family.</text>
</comment>
<proteinExistence type="inferred from homology"/>
<accession>A0A974PSW7</accession>
<feature type="transmembrane region" description="Helical" evidence="9">
    <location>
        <begin position="208"/>
        <end position="237"/>
    </location>
</feature>
<comment type="function">
    <text evidence="8">Probably part of an ABC transporter complex. Probably responsible for the translocation of the substrate across the membrane.</text>
</comment>
<dbReference type="InterPro" id="IPR035906">
    <property type="entry name" value="MetI-like_sf"/>
</dbReference>
<dbReference type="FunFam" id="1.10.3720.10:FF:000003">
    <property type="entry name" value="Aliphatic sulfonate ABC transporter permease"/>
    <property type="match status" value="1"/>
</dbReference>
<dbReference type="GO" id="GO:0042918">
    <property type="term" value="P:alkanesulfonate transmembrane transport"/>
    <property type="evidence" value="ECO:0007669"/>
    <property type="project" value="UniProtKB-ARBA"/>
</dbReference>
<dbReference type="Proteomes" id="UP000596427">
    <property type="component" value="Chromosome"/>
</dbReference>
<dbReference type="SUPFAM" id="SSF161098">
    <property type="entry name" value="MetI-like"/>
    <property type="match status" value="1"/>
</dbReference>
<evidence type="ECO:0000256" key="8">
    <source>
        <dbReference type="ARBA" id="ARBA00056719"/>
    </source>
</evidence>
<keyword evidence="7 9" id="KW-0472">Membrane</keyword>
<organism evidence="11 12">
    <name type="scientific">Xanthobacter dioxanivorans</name>
    <dbReference type="NCBI Taxonomy" id="2528964"/>
    <lineage>
        <taxon>Bacteria</taxon>
        <taxon>Pseudomonadati</taxon>
        <taxon>Pseudomonadota</taxon>
        <taxon>Alphaproteobacteria</taxon>
        <taxon>Hyphomicrobiales</taxon>
        <taxon>Xanthobacteraceae</taxon>
        <taxon>Xanthobacter</taxon>
    </lineage>
</organism>
<gene>
    <name evidence="11" type="ORF">EZH22_13010</name>
</gene>
<feature type="transmembrane region" description="Helical" evidence="9">
    <location>
        <begin position="167"/>
        <end position="187"/>
    </location>
</feature>
<evidence type="ECO:0000256" key="4">
    <source>
        <dbReference type="ARBA" id="ARBA00022475"/>
    </source>
</evidence>
<evidence type="ECO:0000256" key="7">
    <source>
        <dbReference type="ARBA" id="ARBA00023136"/>
    </source>
</evidence>
<evidence type="ECO:0000256" key="5">
    <source>
        <dbReference type="ARBA" id="ARBA00022692"/>
    </source>
</evidence>
<feature type="transmembrane region" description="Helical" evidence="9">
    <location>
        <begin position="51"/>
        <end position="73"/>
    </location>
</feature>
<feature type="transmembrane region" description="Helical" evidence="9">
    <location>
        <begin position="141"/>
        <end position="161"/>
    </location>
</feature>
<keyword evidence="4" id="KW-1003">Cell membrane</keyword>
<protein>
    <submittedName>
        <fullName evidence="11">ABC transporter permease subunit</fullName>
    </submittedName>
</protein>
<dbReference type="PROSITE" id="PS50928">
    <property type="entry name" value="ABC_TM1"/>
    <property type="match status" value="1"/>
</dbReference>
<evidence type="ECO:0000256" key="2">
    <source>
        <dbReference type="ARBA" id="ARBA00009306"/>
    </source>
</evidence>
<keyword evidence="12" id="KW-1185">Reference proteome</keyword>
<dbReference type="KEGG" id="xdi:EZH22_13010"/>
<sequence>MSPSAPTDAIALTQGAIPPHAVPQLALQDAPPAVPAPERLKAVGRGLLKALIPWALPLGVLALWQAAASLGFLSSRVLPAPSDVALAFWRTLGDGSLIANISVSTGRALTGLAIGGGIGFALGVLNAVWRPAETAFDSTLQMLRNVPHLAIIPLVILWFGIGEEAKIFLVAVGVAFPIYLNTFHGIRTVDRGLIEMARVYGLSPAARFARIVLPGALPSVLVGLRYALGIMWLTLIVAETISSTEGIGYMTMNAREFLQTDVVVLGVLAYALLGKLADSLTRAIEQRALAWHPAYQPGAQGVA</sequence>
<evidence type="ECO:0000313" key="11">
    <source>
        <dbReference type="EMBL" id="QRG09105.1"/>
    </source>
</evidence>
<evidence type="ECO:0000256" key="9">
    <source>
        <dbReference type="RuleBase" id="RU363032"/>
    </source>
</evidence>
<dbReference type="PANTHER" id="PTHR30151">
    <property type="entry name" value="ALKANE SULFONATE ABC TRANSPORTER-RELATED, MEMBRANE SUBUNIT"/>
    <property type="match status" value="1"/>
</dbReference>
<keyword evidence="3 9" id="KW-0813">Transport</keyword>
<evidence type="ECO:0000313" key="12">
    <source>
        <dbReference type="Proteomes" id="UP000596427"/>
    </source>
</evidence>
<feature type="transmembrane region" description="Helical" evidence="9">
    <location>
        <begin position="257"/>
        <end position="277"/>
    </location>
</feature>
<dbReference type="GO" id="GO:0005886">
    <property type="term" value="C:plasma membrane"/>
    <property type="evidence" value="ECO:0007669"/>
    <property type="project" value="UniProtKB-SubCell"/>
</dbReference>